<keyword evidence="5 11" id="KW-1133">Transmembrane helix</keyword>
<dbReference type="GO" id="GO:0005886">
    <property type="term" value="C:plasma membrane"/>
    <property type="evidence" value="ECO:0007669"/>
    <property type="project" value="UniProtKB-SubCell"/>
</dbReference>
<feature type="domain" description="Methyl-accepting transducer" evidence="12">
    <location>
        <begin position="384"/>
        <end position="719"/>
    </location>
</feature>
<evidence type="ECO:0000256" key="6">
    <source>
        <dbReference type="ARBA" id="ARBA00023136"/>
    </source>
</evidence>
<dbReference type="PROSITE" id="PS50111">
    <property type="entry name" value="CHEMOTAXIS_TRANSDUC_2"/>
    <property type="match status" value="1"/>
</dbReference>
<dbReference type="GO" id="GO:0006935">
    <property type="term" value="P:chemotaxis"/>
    <property type="evidence" value="ECO:0007669"/>
    <property type="project" value="UniProtKB-KW"/>
</dbReference>
<feature type="transmembrane region" description="Helical" evidence="11">
    <location>
        <begin position="296"/>
        <end position="315"/>
    </location>
</feature>
<feature type="domain" description="HAMP" evidence="13">
    <location>
        <begin position="317"/>
        <end position="372"/>
    </location>
</feature>
<comment type="subcellular location">
    <subcellularLocation>
        <location evidence="1">Cell membrane</location>
        <topology evidence="1">Multi-pass membrane protein</topology>
    </subcellularLocation>
</comment>
<dbReference type="PANTHER" id="PTHR32089:SF112">
    <property type="entry name" value="LYSOZYME-LIKE PROTEIN-RELATED"/>
    <property type="match status" value="1"/>
</dbReference>
<dbReference type="Gene3D" id="3.30.450.20">
    <property type="entry name" value="PAS domain"/>
    <property type="match status" value="1"/>
</dbReference>
<feature type="coiled-coil region" evidence="10">
    <location>
        <begin position="413"/>
        <end position="440"/>
    </location>
</feature>
<keyword evidence="3" id="KW-0145">Chemotaxis</keyword>
<organism evidence="14">
    <name type="scientific">Candidatus Caldatribacterium californiense</name>
    <dbReference type="NCBI Taxonomy" id="1454726"/>
    <lineage>
        <taxon>Bacteria</taxon>
        <taxon>Pseudomonadati</taxon>
        <taxon>Atribacterota</taxon>
        <taxon>Atribacteria</taxon>
        <taxon>Atribacterales</taxon>
        <taxon>Candidatus Caldatribacteriaceae</taxon>
        <taxon>Candidatus Caldatribacterium</taxon>
    </lineage>
</organism>
<protein>
    <submittedName>
        <fullName evidence="14">Methyl-accepting chemotaxis protein</fullName>
    </submittedName>
</protein>
<dbReference type="CDD" id="cd11386">
    <property type="entry name" value="MCP_signal"/>
    <property type="match status" value="1"/>
</dbReference>
<comment type="similarity">
    <text evidence="8">Belongs to the methyl-accepting chemotaxis (MCP) protein family.</text>
</comment>
<dbReference type="Pfam" id="PF00672">
    <property type="entry name" value="HAMP"/>
    <property type="match status" value="1"/>
</dbReference>
<accession>A0A7V4DDH8</accession>
<evidence type="ECO:0000256" key="1">
    <source>
        <dbReference type="ARBA" id="ARBA00004651"/>
    </source>
</evidence>
<evidence type="ECO:0000256" key="5">
    <source>
        <dbReference type="ARBA" id="ARBA00022989"/>
    </source>
</evidence>
<evidence type="ECO:0000256" key="7">
    <source>
        <dbReference type="ARBA" id="ARBA00023224"/>
    </source>
</evidence>
<dbReference type="InterPro" id="IPR003660">
    <property type="entry name" value="HAMP_dom"/>
</dbReference>
<evidence type="ECO:0000256" key="2">
    <source>
        <dbReference type="ARBA" id="ARBA00022475"/>
    </source>
</evidence>
<evidence type="ECO:0000259" key="13">
    <source>
        <dbReference type="PROSITE" id="PS50885"/>
    </source>
</evidence>
<dbReference type="SUPFAM" id="SSF103190">
    <property type="entry name" value="Sensory domain-like"/>
    <property type="match status" value="1"/>
</dbReference>
<keyword evidence="6 11" id="KW-0472">Membrane</keyword>
<dbReference type="CDD" id="cd12912">
    <property type="entry name" value="PDC2_MCP_like"/>
    <property type="match status" value="1"/>
</dbReference>
<dbReference type="AlphaFoldDB" id="A0A7V4DDH8"/>
<name>A0A7V4DDH8_9BACT</name>
<dbReference type="InterPro" id="IPR029151">
    <property type="entry name" value="Sensor-like_sf"/>
</dbReference>
<comment type="caution">
    <text evidence="14">The sequence shown here is derived from an EMBL/GenBank/DDBJ whole genome shotgun (WGS) entry which is preliminary data.</text>
</comment>
<dbReference type="PROSITE" id="PS50885">
    <property type="entry name" value="HAMP"/>
    <property type="match status" value="1"/>
</dbReference>
<dbReference type="EMBL" id="DTFV01000042">
    <property type="protein sequence ID" value="HGI30221.1"/>
    <property type="molecule type" value="Genomic_DNA"/>
</dbReference>
<evidence type="ECO:0000256" key="4">
    <source>
        <dbReference type="ARBA" id="ARBA00022692"/>
    </source>
</evidence>
<evidence type="ECO:0000256" key="9">
    <source>
        <dbReference type="PROSITE-ProRule" id="PRU00284"/>
    </source>
</evidence>
<feature type="transmembrane region" description="Helical" evidence="11">
    <location>
        <begin position="16"/>
        <end position="34"/>
    </location>
</feature>
<dbReference type="InterPro" id="IPR004089">
    <property type="entry name" value="MCPsignal_dom"/>
</dbReference>
<evidence type="ECO:0000256" key="8">
    <source>
        <dbReference type="ARBA" id="ARBA00029447"/>
    </source>
</evidence>
<dbReference type="SMART" id="SM00304">
    <property type="entry name" value="HAMP"/>
    <property type="match status" value="3"/>
</dbReference>
<dbReference type="CDD" id="cd06225">
    <property type="entry name" value="HAMP"/>
    <property type="match status" value="1"/>
</dbReference>
<gene>
    <name evidence="14" type="ORF">ENV30_02745</name>
</gene>
<dbReference type="SUPFAM" id="SSF58104">
    <property type="entry name" value="Methyl-accepting chemotaxis protein (MCP) signaling domain"/>
    <property type="match status" value="3"/>
</dbReference>
<keyword evidence="10" id="KW-0175">Coiled coil</keyword>
<keyword evidence="2" id="KW-1003">Cell membrane</keyword>
<dbReference type="GO" id="GO:0007165">
    <property type="term" value="P:signal transduction"/>
    <property type="evidence" value="ECO:0007669"/>
    <property type="project" value="UniProtKB-KW"/>
</dbReference>
<evidence type="ECO:0000259" key="12">
    <source>
        <dbReference type="PROSITE" id="PS50111"/>
    </source>
</evidence>
<evidence type="ECO:0000256" key="11">
    <source>
        <dbReference type="SAM" id="Phobius"/>
    </source>
</evidence>
<dbReference type="Pfam" id="PF00015">
    <property type="entry name" value="MCPsignal"/>
    <property type="match status" value="1"/>
</dbReference>
<dbReference type="Gene3D" id="1.10.287.950">
    <property type="entry name" value="Methyl-accepting chemotaxis protein"/>
    <property type="match status" value="2"/>
</dbReference>
<sequence length="734" mass="80015">MPEKKARFALGVRGKLLAFFLLVSLVPLAVLTWLSTTRFQDTLMEWEFENAEVIIERVAEELASTLSRNIEYALFLAEDRTLTSPEVSPEEKSRVLAAFVKDHPLTLSASLTDASGIQIADSGGAVGEDKSDLEWFQVPKATGKPYLSDIRLSRDLGVYVVNVACPVYDSGGTFAGVVTLRLDVAKISEEITQGVRLAQTGYPYVYCAKHKDIVAHPDKSLIGKTLEELGLGFLNEPLQRERGTVRYTFQGVERFGVFAKVEPYRYFSGDNWKDWRVVGVFPVQEILAPVRAQMRFALLLLAVVGVAVAFFSFFLSGSFVAPVKRMVAYLERLAQGDLTASVEEAHLRRRDEFGVMARTFAEMVKRWRSVVGTVVSHATTLAASSEELTSSVSEVSRATQEIAKTIAQVADGANRQGEELQKLNERVHEVSDEAKNIEELSKKNLNLLEVTLRERITKNAEALAEVTKNIEEAVREGGSVADEAEKGRGALNLLVENIERIARISQEVGQSIAKLEGRSQEIGRIVDVITGIAEQTNLLALNAAIEAARAGEAGRGFAVVAEEVRKLAESSAQAAQQIAQLIAEIQKDTQDAVHRMDRTSAEVTEGVSQAQNVVRGLQNIIDAIGKVREAIGRISASRDVLEGTRKDMEGVQHEAIRFSGDIARAVASITENIAAIAEQVAALAAIAEENAASSEEVSASTEEQSASLEEITSAVETLSKIAQELQETVAVFQV</sequence>
<dbReference type="SMART" id="SM00283">
    <property type="entry name" value="MA"/>
    <property type="match status" value="1"/>
</dbReference>
<dbReference type="InterPro" id="IPR033479">
    <property type="entry name" value="dCache_1"/>
</dbReference>
<dbReference type="Pfam" id="PF02743">
    <property type="entry name" value="dCache_1"/>
    <property type="match status" value="1"/>
</dbReference>
<dbReference type="PANTHER" id="PTHR32089">
    <property type="entry name" value="METHYL-ACCEPTING CHEMOTAXIS PROTEIN MCPB"/>
    <property type="match status" value="1"/>
</dbReference>
<dbReference type="CDD" id="cd18773">
    <property type="entry name" value="PDC1_HK_sensor"/>
    <property type="match status" value="1"/>
</dbReference>
<evidence type="ECO:0000313" key="14">
    <source>
        <dbReference type="EMBL" id="HGI30221.1"/>
    </source>
</evidence>
<proteinExistence type="inferred from homology"/>
<reference evidence="14" key="1">
    <citation type="journal article" date="2020" name="mSystems">
        <title>Genome- and Community-Level Interaction Insights into Carbon Utilization and Element Cycling Functions of Hydrothermarchaeota in Hydrothermal Sediment.</title>
        <authorList>
            <person name="Zhou Z."/>
            <person name="Liu Y."/>
            <person name="Xu W."/>
            <person name="Pan J."/>
            <person name="Luo Z.H."/>
            <person name="Li M."/>
        </authorList>
    </citation>
    <scope>NUCLEOTIDE SEQUENCE [LARGE SCALE GENOMIC DNA]</scope>
    <source>
        <strain evidence="14">SpSt-747</strain>
    </source>
</reference>
<evidence type="ECO:0000256" key="10">
    <source>
        <dbReference type="SAM" id="Coils"/>
    </source>
</evidence>
<keyword evidence="7 9" id="KW-0807">Transducer</keyword>
<keyword evidence="4 11" id="KW-0812">Transmembrane</keyword>
<evidence type="ECO:0000256" key="3">
    <source>
        <dbReference type="ARBA" id="ARBA00022500"/>
    </source>
</evidence>